<feature type="compositionally biased region" description="Low complexity" evidence="2">
    <location>
        <begin position="120"/>
        <end position="142"/>
    </location>
</feature>
<dbReference type="Proteomes" id="UP000009131">
    <property type="component" value="Unassembled WGS sequence"/>
</dbReference>
<proteinExistence type="predicted"/>
<dbReference type="CDD" id="cd22191">
    <property type="entry name" value="DPBB_RlpA_EXP_N-like"/>
    <property type="match status" value="1"/>
</dbReference>
<evidence type="ECO:0000256" key="1">
    <source>
        <dbReference type="ARBA" id="ARBA00022729"/>
    </source>
</evidence>
<feature type="compositionally biased region" description="Acidic residues" evidence="2">
    <location>
        <begin position="143"/>
        <end position="160"/>
    </location>
</feature>
<reference evidence="5 6" key="2">
    <citation type="journal article" date="2012" name="Open Biol.">
        <title>Characteristics of nucleosomes and linker DNA regions on the genome of the basidiomycete Mixia osmundae revealed by mono- and dinucleosome mapping.</title>
        <authorList>
            <person name="Nishida H."/>
            <person name="Kondo S."/>
            <person name="Matsumoto T."/>
            <person name="Suzuki Y."/>
            <person name="Yoshikawa H."/>
            <person name="Taylor T.D."/>
            <person name="Sugiyama J."/>
        </authorList>
    </citation>
    <scope>NUCLEOTIDE SEQUENCE [LARGE SCALE GENOMIC DNA]</scope>
    <source>
        <strain evidence="6">CBS 9802 / IAM 14324 / JCM 22182 / KY 12970</strain>
    </source>
</reference>
<dbReference type="AlphaFoldDB" id="G7E2E4"/>
<protein>
    <recommendedName>
        <fullName evidence="4">RlpA-like protein double-psi beta-barrel domain-containing protein</fullName>
    </recommendedName>
</protein>
<gene>
    <name evidence="5" type="primary">Mo03678</name>
    <name evidence="5" type="ORF">E5Q_03678</name>
</gene>
<dbReference type="PANTHER" id="PTHR31836:SF25">
    <property type="entry name" value="RLPA-LIKE PROTEIN DOUBLE-PSI BETA-BARREL DOMAIN-CONTAINING PROTEIN"/>
    <property type="match status" value="1"/>
</dbReference>
<dbReference type="HOGENOM" id="CLU_852812_0_0_1"/>
<feature type="compositionally biased region" description="Polar residues" evidence="2">
    <location>
        <begin position="169"/>
        <end position="202"/>
    </location>
</feature>
<dbReference type="Pfam" id="PF03330">
    <property type="entry name" value="DPBB_1"/>
    <property type="match status" value="1"/>
</dbReference>
<feature type="region of interest" description="Disordered" evidence="2">
    <location>
        <begin position="103"/>
        <end position="213"/>
    </location>
</feature>
<feature type="signal peptide" evidence="3">
    <location>
        <begin position="1"/>
        <end position="22"/>
    </location>
</feature>
<evidence type="ECO:0000313" key="6">
    <source>
        <dbReference type="Proteomes" id="UP000009131"/>
    </source>
</evidence>
<dbReference type="EMBL" id="BABT02000110">
    <property type="protein sequence ID" value="GAA97004.1"/>
    <property type="molecule type" value="Genomic_DNA"/>
</dbReference>
<dbReference type="InterPro" id="IPR009009">
    <property type="entry name" value="RlpA-like_DPBB"/>
</dbReference>
<evidence type="ECO:0000259" key="4">
    <source>
        <dbReference type="Pfam" id="PF03330"/>
    </source>
</evidence>
<comment type="caution">
    <text evidence="5">The sequence shown here is derived from an EMBL/GenBank/DDBJ whole genome shotgun (WGS) entry which is preliminary data.</text>
</comment>
<keyword evidence="1 3" id="KW-0732">Signal</keyword>
<accession>G7E2E4</accession>
<dbReference type="SUPFAM" id="SSF50685">
    <property type="entry name" value="Barwin-like endoglucanases"/>
    <property type="match status" value="1"/>
</dbReference>
<feature type="domain" description="RlpA-like protein double-psi beta-barrel" evidence="4">
    <location>
        <begin position="233"/>
        <end position="322"/>
    </location>
</feature>
<evidence type="ECO:0000256" key="2">
    <source>
        <dbReference type="SAM" id="MobiDB-lite"/>
    </source>
</evidence>
<evidence type="ECO:0000313" key="5">
    <source>
        <dbReference type="EMBL" id="GAA97004.1"/>
    </source>
</evidence>
<sequence length="326" mass="33980">MILSHFFLALCVLLPSISSSQAGSAVRAVSQHMGTGHTYASRRRKRHSYMRRLAREPQTTKSKRIACHHARRQIVDHSVADEGSWTDPTTFTAPFGALDKTAVQDETDSSNTATNETSDDAAPAWDSSTSSTASTAASQASNDGEEEEKDADDTDDDADDASSGGTDTQAETTQSTSSGDSAKTVDSSSGNADDTPPDTSMKTVVKKHRKAQRSAQSIVSSVGSIAAGLFSGGQGTYYYQEGATGACGTANSDSAMIVALSASRFQPSHCGKSVKVTNTANGKSVIATVADRCPGCAENSLDMSTGSYSAIGEFSTGVLPISWGWA</sequence>
<dbReference type="InParanoid" id="G7E2E4"/>
<keyword evidence="6" id="KW-1185">Reference proteome</keyword>
<organism evidence="5 6">
    <name type="scientific">Mixia osmundae (strain CBS 9802 / IAM 14324 / JCM 22182 / KY 12970)</name>
    <dbReference type="NCBI Taxonomy" id="764103"/>
    <lineage>
        <taxon>Eukaryota</taxon>
        <taxon>Fungi</taxon>
        <taxon>Dikarya</taxon>
        <taxon>Basidiomycota</taxon>
        <taxon>Pucciniomycotina</taxon>
        <taxon>Mixiomycetes</taxon>
        <taxon>Mixiales</taxon>
        <taxon>Mixiaceae</taxon>
        <taxon>Mixia</taxon>
    </lineage>
</organism>
<evidence type="ECO:0000256" key="3">
    <source>
        <dbReference type="SAM" id="SignalP"/>
    </source>
</evidence>
<dbReference type="PANTHER" id="PTHR31836">
    <property type="match status" value="1"/>
</dbReference>
<dbReference type="Gene3D" id="2.40.40.10">
    <property type="entry name" value="RlpA-like domain"/>
    <property type="match status" value="1"/>
</dbReference>
<dbReference type="InterPro" id="IPR036908">
    <property type="entry name" value="RlpA-like_sf"/>
</dbReference>
<dbReference type="OrthoDB" id="406505at2759"/>
<dbReference type="InterPro" id="IPR051477">
    <property type="entry name" value="Expansin_CellWall"/>
</dbReference>
<dbReference type="eggNOG" id="ENOG502S6X4">
    <property type="taxonomic scope" value="Eukaryota"/>
</dbReference>
<feature type="chain" id="PRO_5003492375" description="RlpA-like protein double-psi beta-barrel domain-containing protein" evidence="3">
    <location>
        <begin position="23"/>
        <end position="326"/>
    </location>
</feature>
<reference evidence="5 6" key="1">
    <citation type="journal article" date="2011" name="J. Gen. Appl. Microbiol.">
        <title>Draft genome sequencing of the enigmatic basidiomycete Mixia osmundae.</title>
        <authorList>
            <person name="Nishida H."/>
            <person name="Nagatsuka Y."/>
            <person name="Sugiyama J."/>
        </authorList>
    </citation>
    <scope>NUCLEOTIDE SEQUENCE [LARGE SCALE GENOMIC DNA]</scope>
    <source>
        <strain evidence="6">CBS 9802 / IAM 14324 / JCM 22182 / KY 12970</strain>
    </source>
</reference>
<name>G7E2E4_MIXOS</name>